<evidence type="ECO:0000313" key="9">
    <source>
        <dbReference type="Proteomes" id="UP000326924"/>
    </source>
</evidence>
<feature type="domain" description="Rhodopsin" evidence="7">
    <location>
        <begin position="28"/>
        <end position="265"/>
    </location>
</feature>
<name>A0A5J5EGL0_9PEZI</name>
<evidence type="ECO:0000256" key="1">
    <source>
        <dbReference type="ARBA" id="ARBA00004141"/>
    </source>
</evidence>
<feature type="transmembrane region" description="Helical" evidence="6">
    <location>
        <begin position="87"/>
        <end position="111"/>
    </location>
</feature>
<comment type="similarity">
    <text evidence="5">Belongs to the SAT4 family.</text>
</comment>
<comment type="subcellular location">
    <subcellularLocation>
        <location evidence="1">Membrane</location>
        <topology evidence="1">Multi-pass membrane protein</topology>
    </subcellularLocation>
</comment>
<evidence type="ECO:0000313" key="8">
    <source>
        <dbReference type="EMBL" id="KAA8894842.1"/>
    </source>
</evidence>
<feature type="transmembrane region" description="Helical" evidence="6">
    <location>
        <begin position="163"/>
        <end position="191"/>
    </location>
</feature>
<comment type="caution">
    <text evidence="8">The sequence shown here is derived from an EMBL/GenBank/DDBJ whole genome shotgun (WGS) entry which is preliminary data.</text>
</comment>
<dbReference type="GO" id="GO:0016020">
    <property type="term" value="C:membrane"/>
    <property type="evidence" value="ECO:0007669"/>
    <property type="project" value="UniProtKB-SubCell"/>
</dbReference>
<protein>
    <submittedName>
        <fullName evidence="8">Putative integral membrane protein</fullName>
    </submittedName>
</protein>
<feature type="transmembrane region" description="Helical" evidence="6">
    <location>
        <begin position="14"/>
        <end position="34"/>
    </location>
</feature>
<dbReference type="Proteomes" id="UP000326924">
    <property type="component" value="Unassembled WGS sequence"/>
</dbReference>
<proteinExistence type="inferred from homology"/>
<reference evidence="8 9" key="1">
    <citation type="submission" date="2019-09" db="EMBL/GenBank/DDBJ databases">
        <title>Draft genome of the ectomycorrhizal ascomycete Sphaerosporella brunnea.</title>
        <authorList>
            <consortium name="DOE Joint Genome Institute"/>
            <person name="Benucci G.M."/>
            <person name="Marozzi G."/>
            <person name="Antonielli L."/>
            <person name="Sanchez S."/>
            <person name="Marco P."/>
            <person name="Wang X."/>
            <person name="Falini L.B."/>
            <person name="Barry K."/>
            <person name="Haridas S."/>
            <person name="Lipzen A."/>
            <person name="Labutti K."/>
            <person name="Grigoriev I.V."/>
            <person name="Murat C."/>
            <person name="Martin F."/>
            <person name="Albertini E."/>
            <person name="Donnini D."/>
            <person name="Bonito G."/>
        </authorList>
    </citation>
    <scope>NUCLEOTIDE SEQUENCE [LARGE SCALE GENOMIC DNA]</scope>
    <source>
        <strain evidence="8 9">Sb_GMNB300</strain>
    </source>
</reference>
<evidence type="ECO:0000256" key="6">
    <source>
        <dbReference type="SAM" id="Phobius"/>
    </source>
</evidence>
<dbReference type="InParanoid" id="A0A5J5EGL0"/>
<evidence type="ECO:0000256" key="2">
    <source>
        <dbReference type="ARBA" id="ARBA00022692"/>
    </source>
</evidence>
<keyword evidence="2 6" id="KW-0812">Transmembrane</keyword>
<feature type="transmembrane region" description="Helical" evidence="6">
    <location>
        <begin position="46"/>
        <end position="67"/>
    </location>
</feature>
<dbReference type="Pfam" id="PF20684">
    <property type="entry name" value="Fung_rhodopsin"/>
    <property type="match status" value="1"/>
</dbReference>
<dbReference type="InterPro" id="IPR049326">
    <property type="entry name" value="Rhodopsin_dom_fungi"/>
</dbReference>
<feature type="transmembrane region" description="Helical" evidence="6">
    <location>
        <begin position="203"/>
        <end position="221"/>
    </location>
</feature>
<gene>
    <name evidence="8" type="ORF">FN846DRAFT_912433</name>
</gene>
<accession>A0A5J5EGL0</accession>
<evidence type="ECO:0000256" key="3">
    <source>
        <dbReference type="ARBA" id="ARBA00022989"/>
    </source>
</evidence>
<dbReference type="PANTHER" id="PTHR33048">
    <property type="entry name" value="PTH11-LIKE INTEGRAL MEMBRANE PROTEIN (AFU_ORTHOLOGUE AFUA_5G11245)"/>
    <property type="match status" value="1"/>
</dbReference>
<dbReference type="AlphaFoldDB" id="A0A5J5EGL0"/>
<dbReference type="PANTHER" id="PTHR33048:SF96">
    <property type="entry name" value="INTEGRAL MEMBRANE PROTEIN"/>
    <property type="match status" value="1"/>
</dbReference>
<feature type="transmembrane region" description="Helical" evidence="6">
    <location>
        <begin position="241"/>
        <end position="265"/>
    </location>
</feature>
<evidence type="ECO:0000256" key="4">
    <source>
        <dbReference type="ARBA" id="ARBA00023136"/>
    </source>
</evidence>
<dbReference type="InterPro" id="IPR052337">
    <property type="entry name" value="SAT4-like"/>
</dbReference>
<evidence type="ECO:0000259" key="7">
    <source>
        <dbReference type="Pfam" id="PF20684"/>
    </source>
</evidence>
<sequence>MTVPGDRSLSVRSVAGTFGVLAWISVSLRCYVRLKLVKNFGWDDGLMVVALGFYTILCACMVTASFYGTGQHEANLSEEHIVIAKRLWWFCELSYAFASMATKASICIFLLRITIRRTHRWILHSVMAMTMVTGIVFMLVLLLQCHPLTYFWDKNQPGHCIDWSVVIAMSWLWSGFAGLCDFTVGILPIFIVWNLNRDRRTKIAVVGILGIACIASSATIIRMPFLHTFADPDWLWATTDIALWTDIEVGLGIFASCLATLRPLFILVARSRSQRGLTDNYQHSGRLPPNNHPFKHNFIEQGVDGAQMFRPQNMGITLTTVHAGYDGNGSDELLTQPPQIHNPRQEYRVHRTFGVTTVESVPLERV</sequence>
<evidence type="ECO:0000256" key="5">
    <source>
        <dbReference type="ARBA" id="ARBA00038359"/>
    </source>
</evidence>
<feature type="transmembrane region" description="Helical" evidence="6">
    <location>
        <begin position="123"/>
        <end position="143"/>
    </location>
</feature>
<dbReference type="OrthoDB" id="3923077at2759"/>
<keyword evidence="4 6" id="KW-0472">Membrane</keyword>
<keyword evidence="9" id="KW-1185">Reference proteome</keyword>
<organism evidence="8 9">
    <name type="scientific">Sphaerosporella brunnea</name>
    <dbReference type="NCBI Taxonomy" id="1250544"/>
    <lineage>
        <taxon>Eukaryota</taxon>
        <taxon>Fungi</taxon>
        <taxon>Dikarya</taxon>
        <taxon>Ascomycota</taxon>
        <taxon>Pezizomycotina</taxon>
        <taxon>Pezizomycetes</taxon>
        <taxon>Pezizales</taxon>
        <taxon>Pyronemataceae</taxon>
        <taxon>Sphaerosporella</taxon>
    </lineage>
</organism>
<dbReference type="EMBL" id="VXIS01000306">
    <property type="protein sequence ID" value="KAA8894842.1"/>
    <property type="molecule type" value="Genomic_DNA"/>
</dbReference>
<keyword evidence="3 6" id="KW-1133">Transmembrane helix</keyword>